<evidence type="ECO:0000313" key="2">
    <source>
        <dbReference type="EMBL" id="QIL02605.1"/>
    </source>
</evidence>
<evidence type="ECO:0000313" key="3">
    <source>
        <dbReference type="Proteomes" id="UP000502502"/>
    </source>
</evidence>
<dbReference type="Gene3D" id="3.30.1330.40">
    <property type="entry name" value="RutC-like"/>
    <property type="match status" value="1"/>
</dbReference>
<organism evidence="2 3">
    <name type="scientific">Sphingomonas sinipercae</name>
    <dbReference type="NCBI Taxonomy" id="2714944"/>
    <lineage>
        <taxon>Bacteria</taxon>
        <taxon>Pseudomonadati</taxon>
        <taxon>Pseudomonadota</taxon>
        <taxon>Alphaproteobacteria</taxon>
        <taxon>Sphingomonadales</taxon>
        <taxon>Sphingomonadaceae</taxon>
        <taxon>Sphingomonas</taxon>
    </lineage>
</organism>
<comment type="similarity">
    <text evidence="1">Belongs to the RutC family.</text>
</comment>
<dbReference type="GO" id="GO:0005829">
    <property type="term" value="C:cytosol"/>
    <property type="evidence" value="ECO:0007669"/>
    <property type="project" value="TreeGrafter"/>
</dbReference>
<protein>
    <submittedName>
        <fullName evidence="2">RidA family protein</fullName>
    </submittedName>
</protein>
<dbReference type="Pfam" id="PF01042">
    <property type="entry name" value="Ribonuc_L-PSP"/>
    <property type="match status" value="1"/>
</dbReference>
<keyword evidence="3" id="KW-1185">Reference proteome</keyword>
<dbReference type="RefSeq" id="WP_166094519.1">
    <property type="nucleotide sequence ID" value="NZ_CP049871.1"/>
</dbReference>
<dbReference type="KEGG" id="ssin:G7078_07245"/>
<dbReference type="AlphaFoldDB" id="A0A6G7ZNU8"/>
<gene>
    <name evidence="2" type="ORF">G7078_07245</name>
</gene>
<evidence type="ECO:0000256" key="1">
    <source>
        <dbReference type="ARBA" id="ARBA00010552"/>
    </source>
</evidence>
<dbReference type="Proteomes" id="UP000502502">
    <property type="component" value="Chromosome"/>
</dbReference>
<dbReference type="CDD" id="cd00448">
    <property type="entry name" value="YjgF_YER057c_UK114_family"/>
    <property type="match status" value="1"/>
</dbReference>
<dbReference type="PANTHER" id="PTHR11803:SF58">
    <property type="entry name" value="PROTEIN HMF1-RELATED"/>
    <property type="match status" value="1"/>
</dbReference>
<reference evidence="2 3" key="1">
    <citation type="submission" date="2020-03" db="EMBL/GenBank/DDBJ databases">
        <title>Sphingomonas sp. nov., isolated from fish.</title>
        <authorList>
            <person name="Hyun D.-W."/>
            <person name="Bae J.-W."/>
        </authorList>
    </citation>
    <scope>NUCLEOTIDE SEQUENCE [LARGE SCALE GENOMIC DNA]</scope>
    <source>
        <strain evidence="2 3">HDW15C</strain>
    </source>
</reference>
<sequence length="130" mass="14445">MNVLQPPGWPRPKGYSNGISARGRLIFTAGVVGWDEQQDFRSPNIADQFEQTLRNIVAILAEDRAGPEHVVRMTCYVIDMQAYRDHLGAIGEAWQRVMGRNFPAMALVEVQSLVEPAAEIEIEAIAVVPD</sequence>
<name>A0A6G7ZNU8_9SPHN</name>
<proteinExistence type="inferred from homology"/>
<dbReference type="SUPFAM" id="SSF55298">
    <property type="entry name" value="YjgF-like"/>
    <property type="match status" value="1"/>
</dbReference>
<dbReference type="EMBL" id="CP049871">
    <property type="protein sequence ID" value="QIL02605.1"/>
    <property type="molecule type" value="Genomic_DNA"/>
</dbReference>
<dbReference type="GO" id="GO:0019239">
    <property type="term" value="F:deaminase activity"/>
    <property type="evidence" value="ECO:0007669"/>
    <property type="project" value="TreeGrafter"/>
</dbReference>
<accession>A0A6G7ZNU8</accession>
<dbReference type="InterPro" id="IPR035959">
    <property type="entry name" value="RutC-like_sf"/>
</dbReference>
<dbReference type="PANTHER" id="PTHR11803">
    <property type="entry name" value="2-IMINOBUTANOATE/2-IMINOPROPANOATE DEAMINASE RIDA"/>
    <property type="match status" value="1"/>
</dbReference>
<dbReference type="InterPro" id="IPR006175">
    <property type="entry name" value="YjgF/YER057c/UK114"/>
</dbReference>